<dbReference type="AlphaFoldDB" id="A0A4Z2JBS4"/>
<protein>
    <submittedName>
        <fullName evidence="1">Uncharacterized protein</fullName>
    </submittedName>
</protein>
<comment type="caution">
    <text evidence="1">The sequence shown here is derived from an EMBL/GenBank/DDBJ whole genome shotgun (WGS) entry which is preliminary data.</text>
</comment>
<gene>
    <name evidence="1" type="ORF">EYF80_002026</name>
</gene>
<name>A0A4Z2JBS4_9TELE</name>
<sequence length="145" mass="15907">MAFSIFVLYSFFGHLQLNDLPVIHNNRSRPSPIGDDILKALIANTHSVPNIPSHRPPRVPLVGVLLDIASAKLLHLHDGQGLNFLPCLAEVVERYFVRDGHPLGVLGDATPLRDLSTQACFTFSLSIASSPPGVDMMRSWMLVTD</sequence>
<organism evidence="1 2">
    <name type="scientific">Liparis tanakae</name>
    <name type="common">Tanaka's snailfish</name>
    <dbReference type="NCBI Taxonomy" id="230148"/>
    <lineage>
        <taxon>Eukaryota</taxon>
        <taxon>Metazoa</taxon>
        <taxon>Chordata</taxon>
        <taxon>Craniata</taxon>
        <taxon>Vertebrata</taxon>
        <taxon>Euteleostomi</taxon>
        <taxon>Actinopterygii</taxon>
        <taxon>Neopterygii</taxon>
        <taxon>Teleostei</taxon>
        <taxon>Neoteleostei</taxon>
        <taxon>Acanthomorphata</taxon>
        <taxon>Eupercaria</taxon>
        <taxon>Perciformes</taxon>
        <taxon>Cottioidei</taxon>
        <taxon>Cottales</taxon>
        <taxon>Liparidae</taxon>
        <taxon>Liparis</taxon>
    </lineage>
</organism>
<keyword evidence="2" id="KW-1185">Reference proteome</keyword>
<reference evidence="1 2" key="1">
    <citation type="submission" date="2019-03" db="EMBL/GenBank/DDBJ databases">
        <title>First draft genome of Liparis tanakae, snailfish: a comprehensive survey of snailfish specific genes.</title>
        <authorList>
            <person name="Kim W."/>
            <person name="Song I."/>
            <person name="Jeong J.-H."/>
            <person name="Kim D."/>
            <person name="Kim S."/>
            <person name="Ryu S."/>
            <person name="Song J.Y."/>
            <person name="Lee S.K."/>
        </authorList>
    </citation>
    <scope>NUCLEOTIDE SEQUENCE [LARGE SCALE GENOMIC DNA]</scope>
    <source>
        <tissue evidence="1">Muscle</tissue>
    </source>
</reference>
<dbReference type="EMBL" id="SRLO01000009">
    <property type="protein sequence ID" value="TNN87679.1"/>
    <property type="molecule type" value="Genomic_DNA"/>
</dbReference>
<evidence type="ECO:0000313" key="2">
    <source>
        <dbReference type="Proteomes" id="UP000314294"/>
    </source>
</evidence>
<dbReference type="Proteomes" id="UP000314294">
    <property type="component" value="Unassembled WGS sequence"/>
</dbReference>
<evidence type="ECO:0000313" key="1">
    <source>
        <dbReference type="EMBL" id="TNN87679.1"/>
    </source>
</evidence>
<proteinExistence type="predicted"/>
<accession>A0A4Z2JBS4</accession>